<accession>A0A069CW45</accession>
<dbReference type="EMBL" id="DF820496">
    <property type="protein sequence ID" value="GAK31689.1"/>
    <property type="molecule type" value="Genomic_DNA"/>
</dbReference>
<dbReference type="AlphaFoldDB" id="A0A069CW45"/>
<sequence length="92" mass="9567">MLNASVYDCKALPAAEAVSEGAPEDRPVVTKALAFKDSAAIISRSKAIEALVADTEPNEAKIVLAATLVLPDKVIAPEPFTVKEVVAIPPKA</sequence>
<keyword evidence="2" id="KW-1185">Reference proteome</keyword>
<reference evidence="2" key="1">
    <citation type="journal article" date="2014" name="Genome Announc.">
        <title>Draft genome sequence of Weissella oryzae SG25T, isolated from fermented rice grains.</title>
        <authorList>
            <person name="Tanizawa Y."/>
            <person name="Fujisawa T."/>
            <person name="Mochizuki T."/>
            <person name="Kaminuma E."/>
            <person name="Suzuki Y."/>
            <person name="Nakamura Y."/>
            <person name="Tohno M."/>
        </authorList>
    </citation>
    <scope>NUCLEOTIDE SEQUENCE [LARGE SCALE GENOMIC DNA]</scope>
    <source>
        <strain evidence="2">DSM 25784 / JCM 18191 / LMG 30913 / SG25</strain>
    </source>
</reference>
<dbReference type="Proteomes" id="UP000030643">
    <property type="component" value="Unassembled WGS sequence"/>
</dbReference>
<protein>
    <submittedName>
        <fullName evidence="1">Uncharacterized protein</fullName>
    </submittedName>
</protein>
<evidence type="ECO:0000313" key="2">
    <source>
        <dbReference type="Proteomes" id="UP000030643"/>
    </source>
</evidence>
<proteinExistence type="predicted"/>
<evidence type="ECO:0000313" key="1">
    <source>
        <dbReference type="EMBL" id="GAK31689.1"/>
    </source>
</evidence>
<name>A0A069CW45_WEIOS</name>
<organism evidence="1 2">
    <name type="scientific">Weissella oryzae (strain DSM 25784 / JCM 18191 / LMG 30913 / SG25)</name>
    <dbReference type="NCBI Taxonomy" id="1329250"/>
    <lineage>
        <taxon>Bacteria</taxon>
        <taxon>Bacillati</taxon>
        <taxon>Bacillota</taxon>
        <taxon>Bacilli</taxon>
        <taxon>Lactobacillales</taxon>
        <taxon>Lactobacillaceae</taxon>
        <taxon>Weissella</taxon>
    </lineage>
</organism>
<gene>
    <name evidence="1" type="ORF">WOSG25_130410</name>
</gene>